<dbReference type="Proteomes" id="UP000815677">
    <property type="component" value="Unassembled WGS sequence"/>
</dbReference>
<evidence type="ECO:0000256" key="2">
    <source>
        <dbReference type="SAM" id="MobiDB-lite"/>
    </source>
</evidence>
<feature type="compositionally biased region" description="Polar residues" evidence="2">
    <location>
        <begin position="611"/>
        <end position="622"/>
    </location>
</feature>
<organism evidence="3 4">
    <name type="scientific">Mycena chlorophos</name>
    <name type="common">Agaric fungus</name>
    <name type="synonym">Agaricus chlorophos</name>
    <dbReference type="NCBI Taxonomy" id="658473"/>
    <lineage>
        <taxon>Eukaryota</taxon>
        <taxon>Fungi</taxon>
        <taxon>Dikarya</taxon>
        <taxon>Basidiomycota</taxon>
        <taxon>Agaricomycotina</taxon>
        <taxon>Agaricomycetes</taxon>
        <taxon>Agaricomycetidae</taxon>
        <taxon>Agaricales</taxon>
        <taxon>Marasmiineae</taxon>
        <taxon>Mycenaceae</taxon>
        <taxon>Mycena</taxon>
    </lineage>
</organism>
<proteinExistence type="predicted"/>
<feature type="region of interest" description="Disordered" evidence="2">
    <location>
        <begin position="413"/>
        <end position="439"/>
    </location>
</feature>
<keyword evidence="1" id="KW-0175">Coiled coil</keyword>
<dbReference type="EMBL" id="DF847822">
    <property type="protein sequence ID" value="GAT52654.1"/>
    <property type="molecule type" value="Genomic_DNA"/>
</dbReference>
<feature type="compositionally biased region" description="Low complexity" evidence="2">
    <location>
        <begin position="425"/>
        <end position="436"/>
    </location>
</feature>
<protein>
    <submittedName>
        <fullName evidence="3">Uncharacterized protein</fullName>
    </submittedName>
</protein>
<name>A0ABQ0LNH6_MYCCL</name>
<reference evidence="3" key="1">
    <citation type="submission" date="2014-09" db="EMBL/GenBank/DDBJ databases">
        <title>Genome sequence of the luminous mushroom Mycena chlorophos for searching fungal bioluminescence genes.</title>
        <authorList>
            <person name="Tanaka Y."/>
            <person name="Kasuga D."/>
            <person name="Oba Y."/>
            <person name="Hase S."/>
            <person name="Sato K."/>
            <person name="Oba Y."/>
            <person name="Sakakibara Y."/>
        </authorList>
    </citation>
    <scope>NUCLEOTIDE SEQUENCE</scope>
</reference>
<gene>
    <name evidence="3" type="ORF">MCHLO_09686</name>
</gene>
<feature type="compositionally biased region" description="Polar residues" evidence="2">
    <location>
        <begin position="595"/>
        <end position="604"/>
    </location>
</feature>
<feature type="compositionally biased region" description="Low complexity" evidence="2">
    <location>
        <begin position="456"/>
        <end position="473"/>
    </location>
</feature>
<sequence length="789" mass="84860">MGRPTQVVSQVMAEEPKLKVRKIPKALRALAKLSCIGGPSDLKATTTTVVPGSQHAVEVVEVASWLVGAAREERNPAETFTFEPVEGAFSVACERTSAHELVEASLPMLTVDNTWQSMAALLDEIDKIDGELQSTEVDVEMASDDATGTFVVENIEPTAVEEADVDADDYEASFSISLYYAEDSLVEMEVEMAPVVVENVEATAVEEADVDADDDQEFSLGLYYEEDSVVESKVKMAPGAFAASRLASWLNARLDAATGTLVVEHVEPIEEAAVAADDYEDFRSFVNLYLVEEDSISFTASAVFTNEEETCNFVHAMASHLIATTVAEQWAASANEFENLSPQASDQSPVSVYSDKNGFLSSSPIFANQEDVRNSASSLAPSASLPSTFVGSDLSITTTIRAQDDHQHFGTSAAYDQQTDTDNESVSASPSPSTPSRYCRDSFFIPDSASANTSERVSSAGSTSRTSSFSQTRPISESTSISFAGLTAQDLVVEEDITVVQSPLSRVDDALGLFRAQLDLKDSQIARLQVEIVDLRRRNISLQQRLFIVDTLGPDALAQQTVDVFDSDGFVREPNDAPLSTKRAVPTIVVTSPTLDADTFNNEPPSALSDRGQSQRNRQAVSVGTAAKASNMASEPSYHRPFKGATRTTATSESTTSPSGDLAVGVHLRCTTPPTVLPTKTGNNEPLSLRRTTLTRDSALPSRPSAIPRRSALRGSNQHPADPSNPAPSLPTSSSGNITPSDTPALSKLFGAPVQRHRNPDHTPSKWEHEIQSIRAAKKTKSKPRPVPF</sequence>
<feature type="coiled-coil region" evidence="1">
    <location>
        <begin position="518"/>
        <end position="545"/>
    </location>
</feature>
<evidence type="ECO:0000313" key="3">
    <source>
        <dbReference type="EMBL" id="GAT52654.1"/>
    </source>
</evidence>
<feature type="compositionally biased region" description="Basic and acidic residues" evidence="2">
    <location>
        <begin position="758"/>
        <end position="769"/>
    </location>
</feature>
<evidence type="ECO:0000313" key="4">
    <source>
        <dbReference type="Proteomes" id="UP000815677"/>
    </source>
</evidence>
<feature type="compositionally biased region" description="Low complexity" evidence="2">
    <location>
        <begin position="646"/>
        <end position="659"/>
    </location>
</feature>
<feature type="compositionally biased region" description="Polar residues" evidence="2">
    <location>
        <begin position="730"/>
        <end position="744"/>
    </location>
</feature>
<accession>A0ABQ0LNH6</accession>
<feature type="compositionally biased region" description="Polar residues" evidence="2">
    <location>
        <begin position="672"/>
        <end position="696"/>
    </location>
</feature>
<feature type="region of interest" description="Disordered" evidence="2">
    <location>
        <begin position="595"/>
        <end position="769"/>
    </location>
</feature>
<feature type="region of interest" description="Disordered" evidence="2">
    <location>
        <begin position="454"/>
        <end position="473"/>
    </location>
</feature>
<evidence type="ECO:0000256" key="1">
    <source>
        <dbReference type="SAM" id="Coils"/>
    </source>
</evidence>
<keyword evidence="4" id="KW-1185">Reference proteome</keyword>